<feature type="region of interest" description="Disordered" evidence="1">
    <location>
        <begin position="1"/>
        <end position="22"/>
    </location>
</feature>
<keyword evidence="3" id="KW-1185">Reference proteome</keyword>
<feature type="non-terminal residue" evidence="2">
    <location>
        <position position="1"/>
    </location>
</feature>
<comment type="caution">
    <text evidence="2">The sequence shown here is derived from an EMBL/GenBank/DDBJ whole genome shotgun (WGS) entry which is preliminary data.</text>
</comment>
<evidence type="ECO:0000313" key="3">
    <source>
        <dbReference type="Proteomes" id="UP000823674"/>
    </source>
</evidence>
<evidence type="ECO:0000256" key="1">
    <source>
        <dbReference type="SAM" id="MobiDB-lite"/>
    </source>
</evidence>
<organism evidence="2 3">
    <name type="scientific">Brassica rapa subsp. trilocularis</name>
    <dbReference type="NCBI Taxonomy" id="1813537"/>
    <lineage>
        <taxon>Eukaryota</taxon>
        <taxon>Viridiplantae</taxon>
        <taxon>Streptophyta</taxon>
        <taxon>Embryophyta</taxon>
        <taxon>Tracheophyta</taxon>
        <taxon>Spermatophyta</taxon>
        <taxon>Magnoliopsida</taxon>
        <taxon>eudicotyledons</taxon>
        <taxon>Gunneridae</taxon>
        <taxon>Pentapetalae</taxon>
        <taxon>rosids</taxon>
        <taxon>malvids</taxon>
        <taxon>Brassicales</taxon>
        <taxon>Brassicaceae</taxon>
        <taxon>Brassiceae</taxon>
        <taxon>Brassica</taxon>
    </lineage>
</organism>
<gene>
    <name evidence="2" type="primary">A01p028540.1_BraROA</name>
    <name evidence="2" type="ORF">IGI04_002497</name>
</gene>
<evidence type="ECO:0008006" key="4">
    <source>
        <dbReference type="Google" id="ProtNLM"/>
    </source>
</evidence>
<reference evidence="2 3" key="1">
    <citation type="submission" date="2021-03" db="EMBL/GenBank/DDBJ databases">
        <authorList>
            <person name="King G.J."/>
            <person name="Bancroft I."/>
            <person name="Baten A."/>
            <person name="Bloomfield J."/>
            <person name="Borpatragohain P."/>
            <person name="He Z."/>
            <person name="Irish N."/>
            <person name="Irwin J."/>
            <person name="Liu K."/>
            <person name="Mauleon R.P."/>
            <person name="Moore J."/>
            <person name="Morris R."/>
            <person name="Ostergaard L."/>
            <person name="Wang B."/>
            <person name="Wells R."/>
        </authorList>
    </citation>
    <scope>NUCLEOTIDE SEQUENCE [LARGE SCALE GENOMIC DNA]</scope>
    <source>
        <strain evidence="2">R-o-18</strain>
        <tissue evidence="2">Leaf</tissue>
    </source>
</reference>
<dbReference type="EMBL" id="JADBGQ010000001">
    <property type="protein sequence ID" value="KAG5414930.1"/>
    <property type="molecule type" value="Genomic_DNA"/>
</dbReference>
<name>A0ABQ7NVP8_BRACM</name>
<dbReference type="Gene3D" id="3.20.20.80">
    <property type="entry name" value="Glycosidases"/>
    <property type="match status" value="1"/>
</dbReference>
<dbReference type="Proteomes" id="UP000823674">
    <property type="component" value="Chromosome A01"/>
</dbReference>
<proteinExistence type="predicted"/>
<accession>A0ABQ7NVP8</accession>
<protein>
    <recommendedName>
        <fullName evidence="4">Thioglucosidase</fullName>
    </recommendedName>
</protein>
<sequence length="85" mass="10064">GWTKSTTEPRPWPKPQATTGENNLSRGYYIWSLMDTFEWERGYKMSEFLDSKDSLHKCYFEGHREKGYAPKLFDTLNIWILIIGV</sequence>
<evidence type="ECO:0000313" key="2">
    <source>
        <dbReference type="EMBL" id="KAG5414930.1"/>
    </source>
</evidence>